<dbReference type="Pfam" id="PF12840">
    <property type="entry name" value="HTH_20"/>
    <property type="match status" value="1"/>
</dbReference>
<dbReference type="GeneID" id="69811831"/>
<gene>
    <name evidence="5" type="ORF">PV399_12500</name>
    <name evidence="6" type="ORF">PV666_07965</name>
</gene>
<dbReference type="InterPro" id="IPR036390">
    <property type="entry name" value="WH_DNA-bd_sf"/>
</dbReference>
<organism evidence="5 8">
    <name type="scientific">Streptomyces acidiscabies</name>
    <dbReference type="NCBI Taxonomy" id="42234"/>
    <lineage>
        <taxon>Bacteria</taxon>
        <taxon>Bacillati</taxon>
        <taxon>Actinomycetota</taxon>
        <taxon>Actinomycetes</taxon>
        <taxon>Kitasatosporales</taxon>
        <taxon>Streptomycetaceae</taxon>
        <taxon>Streptomyces</taxon>
    </lineage>
</organism>
<evidence type="ECO:0000313" key="6">
    <source>
        <dbReference type="EMBL" id="MDX3017815.1"/>
    </source>
</evidence>
<dbReference type="Proteomes" id="UP001282288">
    <property type="component" value="Unassembled WGS sequence"/>
</dbReference>
<keyword evidence="2" id="KW-0238">DNA-binding</keyword>
<comment type="caution">
    <text evidence="5">The sequence shown here is derived from an EMBL/GenBank/DDBJ whole genome shotgun (WGS) entry which is preliminary data.</text>
</comment>
<evidence type="ECO:0000313" key="8">
    <source>
        <dbReference type="Proteomes" id="UP001282288"/>
    </source>
</evidence>
<dbReference type="RefSeq" id="WP_050987264.1">
    <property type="nucleotide sequence ID" value="NZ_BCMK01000002.1"/>
</dbReference>
<dbReference type="Proteomes" id="UP001272987">
    <property type="component" value="Unassembled WGS sequence"/>
</dbReference>
<dbReference type="SUPFAM" id="SSF46785">
    <property type="entry name" value="Winged helix' DNA-binding domain"/>
    <property type="match status" value="1"/>
</dbReference>
<dbReference type="InterPro" id="IPR001845">
    <property type="entry name" value="HTH_ArsR_DNA-bd_dom"/>
</dbReference>
<keyword evidence="7" id="KW-1185">Reference proteome</keyword>
<evidence type="ECO:0000259" key="4">
    <source>
        <dbReference type="SMART" id="SM00418"/>
    </source>
</evidence>
<dbReference type="GO" id="GO:0003700">
    <property type="term" value="F:DNA-binding transcription factor activity"/>
    <property type="evidence" value="ECO:0007669"/>
    <property type="project" value="InterPro"/>
</dbReference>
<dbReference type="SMART" id="SM00418">
    <property type="entry name" value="HTH_ARSR"/>
    <property type="match status" value="1"/>
</dbReference>
<evidence type="ECO:0000256" key="1">
    <source>
        <dbReference type="ARBA" id="ARBA00023015"/>
    </source>
</evidence>
<feature type="domain" description="HTH arsR-type" evidence="4">
    <location>
        <begin position="215"/>
        <end position="290"/>
    </location>
</feature>
<keyword evidence="3" id="KW-0804">Transcription</keyword>
<keyword evidence="1" id="KW-0805">Transcription regulation</keyword>
<evidence type="ECO:0000256" key="2">
    <source>
        <dbReference type="ARBA" id="ARBA00023125"/>
    </source>
</evidence>
<dbReference type="PANTHER" id="PTHR43132">
    <property type="entry name" value="ARSENICAL RESISTANCE OPERON REPRESSOR ARSR-RELATED"/>
    <property type="match status" value="1"/>
</dbReference>
<dbReference type="AlphaFoldDB" id="A0AAP6EF91"/>
<evidence type="ECO:0000313" key="5">
    <source>
        <dbReference type="EMBL" id="MDX2960529.1"/>
    </source>
</evidence>
<evidence type="ECO:0000256" key="3">
    <source>
        <dbReference type="ARBA" id="ARBA00023163"/>
    </source>
</evidence>
<dbReference type="PANTHER" id="PTHR43132:SF8">
    <property type="entry name" value="HTH-TYPE TRANSCRIPTIONAL REGULATOR KMTR"/>
    <property type="match status" value="1"/>
</dbReference>
<reference evidence="5 7" key="1">
    <citation type="journal article" date="2023" name="Microb. Genom.">
        <title>Mesoterricola silvestris gen. nov., sp. nov., Mesoterricola sediminis sp. nov., Geothrix oryzae sp. nov., Geothrix edaphica sp. nov., Geothrix rubra sp. nov., and Geothrix limicola sp. nov., six novel members of Acidobacteriota isolated from soils.</title>
        <authorList>
            <person name="Weisberg A.J."/>
            <person name="Pearce E."/>
            <person name="Kramer C.G."/>
            <person name="Chang J.H."/>
            <person name="Clarke C.R."/>
        </authorList>
    </citation>
    <scope>NUCLEOTIDE SEQUENCE</scope>
    <source>
        <strain evidence="6 7">NB05-1H</strain>
        <strain evidence="5">NRRL_B-16521</strain>
    </source>
</reference>
<sequence length="307" mass="32878">MDDLVQLKVLPTVGPVAEAVFAVDLLRRGGGGAAFSRWREAVSLRMRRTPPAPVVPRQAGPPAAGQGNGGTWLFDLLAQETAQREAAEGPPPDPVVRRMLDLGVSPYWGKARAYLQMDREARCRMMASGGIETMFSNLHTWVGWLPPVLTIASGRGEEIHLNGRGLNVVPSLFIDRPRIFTGRRDEQRTPVLVYPTSLDTTGANALWDAAGADARALAALVGRTRARVLEALAETCNTSELGRRLGISPAAASQHATVLRSAGLVTSRRRFNTMVHSLTPLGSALVTVGSPVPKPFQDQALALSAAQ</sequence>
<dbReference type="GO" id="GO:0003677">
    <property type="term" value="F:DNA binding"/>
    <property type="evidence" value="ECO:0007669"/>
    <property type="project" value="UniProtKB-KW"/>
</dbReference>
<proteinExistence type="predicted"/>
<protein>
    <submittedName>
        <fullName evidence="5">Winged helix-turn-helix domain-containing protein</fullName>
    </submittedName>
</protein>
<dbReference type="CDD" id="cd00090">
    <property type="entry name" value="HTH_ARSR"/>
    <property type="match status" value="1"/>
</dbReference>
<accession>A0AAP6EF91</accession>
<name>A0AAP6EF91_9ACTN</name>
<evidence type="ECO:0000313" key="7">
    <source>
        <dbReference type="Proteomes" id="UP001272987"/>
    </source>
</evidence>
<dbReference type="EMBL" id="JARAWP010000004">
    <property type="protein sequence ID" value="MDX3017815.1"/>
    <property type="molecule type" value="Genomic_DNA"/>
</dbReference>
<dbReference type="InterPro" id="IPR011991">
    <property type="entry name" value="ArsR-like_HTH"/>
</dbReference>
<dbReference type="Gene3D" id="1.10.10.10">
    <property type="entry name" value="Winged helix-like DNA-binding domain superfamily/Winged helix DNA-binding domain"/>
    <property type="match status" value="1"/>
</dbReference>
<dbReference type="InterPro" id="IPR051011">
    <property type="entry name" value="Metal_resp_trans_reg"/>
</dbReference>
<dbReference type="EMBL" id="JARAWC010000007">
    <property type="protein sequence ID" value="MDX2960529.1"/>
    <property type="molecule type" value="Genomic_DNA"/>
</dbReference>
<dbReference type="InterPro" id="IPR036388">
    <property type="entry name" value="WH-like_DNA-bd_sf"/>
</dbReference>